<evidence type="ECO:0000256" key="14">
    <source>
        <dbReference type="ARBA" id="ARBA00038036"/>
    </source>
</evidence>
<dbReference type="NCBIfam" id="NF009855">
    <property type="entry name" value="PRK13321.1"/>
    <property type="match status" value="1"/>
</dbReference>
<dbReference type="Proteomes" id="UP000242645">
    <property type="component" value="Chromosome"/>
</dbReference>
<evidence type="ECO:0000256" key="13">
    <source>
        <dbReference type="ARBA" id="ARBA00022993"/>
    </source>
</evidence>
<dbReference type="GO" id="GO:0015937">
    <property type="term" value="P:coenzyme A biosynthetic process"/>
    <property type="evidence" value="ECO:0007669"/>
    <property type="project" value="UniProtKB-UniRule"/>
</dbReference>
<feature type="active site" description="Proton acceptor" evidence="16">
    <location>
        <position position="112"/>
    </location>
</feature>
<feature type="binding site" evidence="16">
    <location>
        <position position="134"/>
    </location>
    <ligand>
        <name>K(+)</name>
        <dbReference type="ChEBI" id="CHEBI:29103"/>
    </ligand>
</feature>
<comment type="similarity">
    <text evidence="14 16">Belongs to the type III pantothenate kinase family.</text>
</comment>
<keyword evidence="11 16" id="KW-0067">ATP-binding</keyword>
<comment type="function">
    <text evidence="16">Catalyzes the phosphorylation of pantothenate (Pan), the first step in CoA biosynthesis.</text>
</comment>
<feature type="binding site" evidence="16">
    <location>
        <position position="103"/>
    </location>
    <ligand>
        <name>substrate</name>
    </ligand>
</feature>
<dbReference type="AlphaFoldDB" id="A0A1J1DZ89"/>
<evidence type="ECO:0000256" key="1">
    <source>
        <dbReference type="ARBA" id="ARBA00001206"/>
    </source>
</evidence>
<dbReference type="UniPathway" id="UPA00241">
    <property type="reaction ID" value="UER00352"/>
</dbReference>
<dbReference type="PANTHER" id="PTHR34265:SF1">
    <property type="entry name" value="TYPE III PANTOTHENATE KINASE"/>
    <property type="match status" value="1"/>
</dbReference>
<evidence type="ECO:0000256" key="15">
    <source>
        <dbReference type="ARBA" id="ARBA00040883"/>
    </source>
</evidence>
<evidence type="ECO:0000256" key="3">
    <source>
        <dbReference type="ARBA" id="ARBA00004496"/>
    </source>
</evidence>
<evidence type="ECO:0000256" key="11">
    <source>
        <dbReference type="ARBA" id="ARBA00022840"/>
    </source>
</evidence>
<evidence type="ECO:0000256" key="4">
    <source>
        <dbReference type="ARBA" id="ARBA00005225"/>
    </source>
</evidence>
<keyword evidence="18" id="KW-1185">Reference proteome</keyword>
<keyword evidence="12 16" id="KW-0630">Potassium</keyword>
<dbReference type="GO" id="GO:0004594">
    <property type="term" value="F:pantothenate kinase activity"/>
    <property type="evidence" value="ECO:0007669"/>
    <property type="project" value="UniProtKB-UniRule"/>
</dbReference>
<keyword evidence="16" id="KW-0479">Metal-binding</keyword>
<dbReference type="Gene3D" id="3.30.420.40">
    <property type="match status" value="2"/>
</dbReference>
<evidence type="ECO:0000256" key="5">
    <source>
        <dbReference type="ARBA" id="ARBA00011738"/>
    </source>
</evidence>
<comment type="subunit">
    <text evidence="5 16">Homodimer.</text>
</comment>
<keyword evidence="13 16" id="KW-0173">Coenzyme A biosynthesis</keyword>
<comment type="pathway">
    <text evidence="4 16">Cofactor biosynthesis; coenzyme A biosynthesis; CoA from (R)-pantothenate: step 1/5.</text>
</comment>
<comment type="subcellular location">
    <subcellularLocation>
        <location evidence="3 16">Cytoplasm</location>
    </subcellularLocation>
</comment>
<dbReference type="PANTHER" id="PTHR34265">
    <property type="entry name" value="TYPE III PANTOTHENATE KINASE"/>
    <property type="match status" value="1"/>
</dbReference>
<dbReference type="GO" id="GO:0046872">
    <property type="term" value="F:metal ion binding"/>
    <property type="evidence" value="ECO:0007669"/>
    <property type="project" value="UniProtKB-KW"/>
</dbReference>
<comment type="cofactor">
    <cofactor evidence="2">
        <name>K(+)</name>
        <dbReference type="ChEBI" id="CHEBI:29103"/>
    </cofactor>
</comment>
<feature type="binding site" evidence="16">
    <location>
        <begin position="110"/>
        <end position="113"/>
    </location>
    <ligand>
        <name>substrate</name>
    </ligand>
</feature>
<evidence type="ECO:0000256" key="12">
    <source>
        <dbReference type="ARBA" id="ARBA00022958"/>
    </source>
</evidence>
<comment type="catalytic activity">
    <reaction evidence="1 16">
        <text>(R)-pantothenate + ATP = (R)-4'-phosphopantothenate + ADP + H(+)</text>
        <dbReference type="Rhea" id="RHEA:16373"/>
        <dbReference type="ChEBI" id="CHEBI:10986"/>
        <dbReference type="ChEBI" id="CHEBI:15378"/>
        <dbReference type="ChEBI" id="CHEBI:29032"/>
        <dbReference type="ChEBI" id="CHEBI:30616"/>
        <dbReference type="ChEBI" id="CHEBI:456216"/>
        <dbReference type="EC" id="2.7.1.33"/>
    </reaction>
</comment>
<dbReference type="Pfam" id="PF03309">
    <property type="entry name" value="Pan_kinase"/>
    <property type="match status" value="1"/>
</dbReference>
<comment type="cofactor">
    <cofactor evidence="16">
        <name>NH4(+)</name>
        <dbReference type="ChEBI" id="CHEBI:28938"/>
    </cofactor>
    <cofactor evidence="16">
        <name>K(+)</name>
        <dbReference type="ChEBI" id="CHEBI:29103"/>
    </cofactor>
    <text evidence="16">A monovalent cation. Ammonium or potassium.</text>
</comment>
<dbReference type="HAMAP" id="MF_01274">
    <property type="entry name" value="Pantothen_kinase_3"/>
    <property type="match status" value="1"/>
</dbReference>
<evidence type="ECO:0000313" key="17">
    <source>
        <dbReference type="EMBL" id="BAV92462.1"/>
    </source>
</evidence>
<dbReference type="SUPFAM" id="SSF53067">
    <property type="entry name" value="Actin-like ATPase domain"/>
    <property type="match status" value="2"/>
</dbReference>
<keyword evidence="8 16" id="KW-0808">Transferase</keyword>
<evidence type="ECO:0000256" key="7">
    <source>
        <dbReference type="ARBA" id="ARBA00022490"/>
    </source>
</evidence>
<protein>
    <recommendedName>
        <fullName evidence="15 16">Type III pantothenate kinase</fullName>
        <ecNumber evidence="6 16">2.7.1.33</ecNumber>
    </recommendedName>
    <alternativeName>
        <fullName evidence="16">PanK-III</fullName>
    </alternativeName>
    <alternativeName>
        <fullName evidence="16">Pantothenic acid kinase</fullName>
    </alternativeName>
</protein>
<sequence>MRPELLLLDIGNTSIKVGLADKSRVLTSYSLRTDTGQTADSLGLTLLSVLCHAEVAASGIQACVASSVVPGFDPLLCEAVARYVKCPLYSVLKDMPVPLENRYKRPAEVGADRLVGAYAARRLCPDALSFVVVDFGTAVTFDCVCGYEYLGGLIFPGPLTAMSALARETSRLPRVNLDISAKEPAPGRDTETSIRHGLVFGFVCMVEGLTRRLVQQLQEPCLVLGTGGFVAAIARLSPVFDQVLPDLVLEGLRRLYYESSSVLPKR</sequence>
<evidence type="ECO:0000256" key="8">
    <source>
        <dbReference type="ARBA" id="ARBA00022679"/>
    </source>
</evidence>
<dbReference type="GO" id="GO:0005524">
    <property type="term" value="F:ATP binding"/>
    <property type="evidence" value="ECO:0007669"/>
    <property type="project" value="UniProtKB-UniRule"/>
</dbReference>
<dbReference type="NCBIfam" id="TIGR00671">
    <property type="entry name" value="baf"/>
    <property type="match status" value="1"/>
</dbReference>
<accession>A0A1J1DZ89</accession>
<keyword evidence="7 16" id="KW-0963">Cytoplasm</keyword>
<evidence type="ECO:0000256" key="2">
    <source>
        <dbReference type="ARBA" id="ARBA00001958"/>
    </source>
</evidence>
<feature type="binding site" evidence="16">
    <location>
        <position position="190"/>
    </location>
    <ligand>
        <name>substrate</name>
    </ligand>
</feature>
<dbReference type="InterPro" id="IPR043129">
    <property type="entry name" value="ATPase_NBD"/>
</dbReference>
<dbReference type="KEGG" id="dtr:RSDT_0950"/>
<dbReference type="EMBL" id="AP017368">
    <property type="protein sequence ID" value="BAV92462.1"/>
    <property type="molecule type" value="Genomic_DNA"/>
</dbReference>
<evidence type="ECO:0000256" key="9">
    <source>
        <dbReference type="ARBA" id="ARBA00022741"/>
    </source>
</evidence>
<keyword evidence="10 16" id="KW-0418">Kinase</keyword>
<dbReference type="InterPro" id="IPR004619">
    <property type="entry name" value="Type_III_PanK"/>
</dbReference>
<organism evidence="17 18">
    <name type="scientific">Candidatus Desulfovibrio trichonymphae</name>
    <dbReference type="NCBI Taxonomy" id="1725232"/>
    <lineage>
        <taxon>Bacteria</taxon>
        <taxon>Pseudomonadati</taxon>
        <taxon>Thermodesulfobacteriota</taxon>
        <taxon>Desulfovibrionia</taxon>
        <taxon>Desulfovibrionales</taxon>
        <taxon>Desulfovibrionaceae</taxon>
        <taxon>Desulfovibrio</taxon>
    </lineage>
</organism>
<dbReference type="GO" id="GO:0005737">
    <property type="term" value="C:cytoplasm"/>
    <property type="evidence" value="ECO:0007669"/>
    <property type="project" value="UniProtKB-SubCell"/>
</dbReference>
<reference evidence="17 18" key="1">
    <citation type="journal article" date="2017" name="ISME J.">
        <title>Genome of 'Ca. Desulfovibrio trichonymphae', an H2-oxidizing bacterium in a tripartite symbiotic system within a protist cell in the termite gut.</title>
        <authorList>
            <person name="Kuwahara H."/>
            <person name="Yuki M."/>
            <person name="Izawa K."/>
            <person name="Ohkuma M."/>
            <person name="Hongoh Y."/>
        </authorList>
    </citation>
    <scope>NUCLEOTIDE SEQUENCE [LARGE SCALE GENOMIC DNA]</scope>
    <source>
        <strain evidence="17 18">Rs-N31</strain>
    </source>
</reference>
<name>A0A1J1DZ89_9BACT</name>
<dbReference type="EC" id="2.7.1.33" evidence="6 16"/>
<evidence type="ECO:0000256" key="10">
    <source>
        <dbReference type="ARBA" id="ARBA00022777"/>
    </source>
</evidence>
<gene>
    <name evidence="16 17" type="primary">coaX</name>
    <name evidence="17" type="ORF">RSDT_0950</name>
</gene>
<dbReference type="RefSeq" id="WP_096400024.1">
    <property type="nucleotide sequence ID" value="NZ_AP017368.1"/>
</dbReference>
<dbReference type="OrthoDB" id="9804707at2"/>
<keyword evidence="9 16" id="KW-0547">Nucleotide-binding</keyword>
<evidence type="ECO:0000313" key="18">
    <source>
        <dbReference type="Proteomes" id="UP000242645"/>
    </source>
</evidence>
<dbReference type="CDD" id="cd24015">
    <property type="entry name" value="ASKHA_NBD_PanK-III"/>
    <property type="match status" value="1"/>
</dbReference>
<feature type="binding site" evidence="16">
    <location>
        <position position="137"/>
    </location>
    <ligand>
        <name>ATP</name>
        <dbReference type="ChEBI" id="CHEBI:30616"/>
    </ligand>
</feature>
<proteinExistence type="inferred from homology"/>
<feature type="binding site" evidence="16">
    <location>
        <begin position="9"/>
        <end position="16"/>
    </location>
    <ligand>
        <name>ATP</name>
        <dbReference type="ChEBI" id="CHEBI:30616"/>
    </ligand>
</feature>
<evidence type="ECO:0000256" key="6">
    <source>
        <dbReference type="ARBA" id="ARBA00012102"/>
    </source>
</evidence>
<evidence type="ECO:0000256" key="16">
    <source>
        <dbReference type="HAMAP-Rule" id="MF_01274"/>
    </source>
</evidence>